<evidence type="ECO:0000313" key="1">
    <source>
        <dbReference type="EMBL" id="AXC11125.1"/>
    </source>
</evidence>
<keyword evidence="2" id="KW-1185">Reference proteome</keyword>
<dbReference type="AlphaFoldDB" id="A0A2Z5FXL7"/>
<name>A0A2Z5FXL7_9BACT</name>
<dbReference type="KEGG" id="abas:ACPOL_1783"/>
<sequence>MVSNYAAKPINELFSLSASTQTVDTNGQVQLKALYASGTAAAVHWTLTRGENDGAIGQGTIDARGVYTPPASLTRDGIDVEIQAQLRSDPTKTATEVIHVNPGFLQPLTPENSALPPGGSLPVSAQLAEVGGGDLDWRLSTAASGGRRLDASFGSFSQESCQHSAQNYTVCSAIYTAPPSLPAGKEVYVVATVHNTDGTAGSRQSVHVLLSNSGISSSPLTNQSAQTSLVQLGSSGGNNNDADASQDRSGGSFINDCCGGTLGALVRDQTGSQYILSNNHVLAESDQANQGDSIVQPGLIDANCDQNAGRPVASLRYVVPLASSQTNVDAALAEVNAGSVDPGGAILQFGTPGKGTNNSIDAAPPAGGAGEAITPALLDPGSAPLRVAKSGRTTGLTCSTIEAVNLSLEVDYYKDCAETQPYYRKTFVHQIGIGGNGFSDSGDSGALVVDAGNAEPLGLYFAGGTDDHGGGFSVVNPIQDVLSELGAHADRQFSIVGGAEHPISCLNYDGHPVEEQPVPELSQKKAQFAARKNASTLVNPATGILDLASGASADSPGSAALIVYVDKAREGVQVPAVLNGFRTVVVPADPASVADGTAPKIPSLSPGIQLSAAALQEASTVQQAYAKHLMVDPAIFGVGVTQSRDNPAEAALLVLVDISRTPRAMPAIIGGLRTRYVFLHRFHVTRSKYAGAPHLSSCSLKSSSSKTVEFRPEQLPALDLH</sequence>
<gene>
    <name evidence="1" type="ORF">ACPOL_1783</name>
</gene>
<organism evidence="1 2">
    <name type="scientific">Acidisarcina polymorpha</name>
    <dbReference type="NCBI Taxonomy" id="2211140"/>
    <lineage>
        <taxon>Bacteria</taxon>
        <taxon>Pseudomonadati</taxon>
        <taxon>Acidobacteriota</taxon>
        <taxon>Terriglobia</taxon>
        <taxon>Terriglobales</taxon>
        <taxon>Acidobacteriaceae</taxon>
        <taxon>Acidisarcina</taxon>
    </lineage>
</organism>
<protein>
    <submittedName>
        <fullName evidence="1">Uncharacterized protein</fullName>
    </submittedName>
</protein>
<dbReference type="Gene3D" id="2.40.10.10">
    <property type="entry name" value="Trypsin-like serine proteases"/>
    <property type="match status" value="1"/>
</dbReference>
<accession>A0A2Z5FXL7</accession>
<proteinExistence type="predicted"/>
<dbReference type="InterPro" id="IPR043504">
    <property type="entry name" value="Peptidase_S1_PA_chymotrypsin"/>
</dbReference>
<dbReference type="SUPFAM" id="SSF50494">
    <property type="entry name" value="Trypsin-like serine proteases"/>
    <property type="match status" value="1"/>
</dbReference>
<evidence type="ECO:0000313" key="2">
    <source>
        <dbReference type="Proteomes" id="UP000253606"/>
    </source>
</evidence>
<dbReference type="EMBL" id="CP030840">
    <property type="protein sequence ID" value="AXC11125.1"/>
    <property type="molecule type" value="Genomic_DNA"/>
</dbReference>
<dbReference type="Proteomes" id="UP000253606">
    <property type="component" value="Chromosome"/>
</dbReference>
<dbReference type="InterPro" id="IPR009003">
    <property type="entry name" value="Peptidase_S1_PA"/>
</dbReference>
<reference evidence="1 2" key="1">
    <citation type="journal article" date="2018" name="Front. Microbiol.">
        <title>Hydrolytic Capabilities as a Key to Environmental Success: Chitinolytic and Cellulolytic Acidobacteria From Acidic Sub-arctic Soils and Boreal Peatlands.</title>
        <authorList>
            <person name="Belova S.E."/>
            <person name="Ravin N.V."/>
            <person name="Pankratov T.A."/>
            <person name="Rakitin A.L."/>
            <person name="Ivanova A.A."/>
            <person name="Beletsky A.V."/>
            <person name="Mardanov A.V."/>
            <person name="Sinninghe Damste J.S."/>
            <person name="Dedysh S.N."/>
        </authorList>
    </citation>
    <scope>NUCLEOTIDE SEQUENCE [LARGE SCALE GENOMIC DNA]</scope>
    <source>
        <strain evidence="1 2">SBC82</strain>
    </source>
</reference>